<keyword evidence="2" id="KW-1185">Reference proteome</keyword>
<dbReference type="EMBL" id="JAYRBN010000112">
    <property type="protein sequence ID" value="KAL2724870.1"/>
    <property type="molecule type" value="Genomic_DNA"/>
</dbReference>
<dbReference type="AlphaFoldDB" id="A0ABD2AY28"/>
<evidence type="ECO:0000313" key="1">
    <source>
        <dbReference type="EMBL" id="KAL2724870.1"/>
    </source>
</evidence>
<gene>
    <name evidence="1" type="ORF">V1477_018731</name>
</gene>
<name>A0ABD2AY28_VESMC</name>
<proteinExistence type="predicted"/>
<reference evidence="1 2" key="1">
    <citation type="journal article" date="2024" name="Ann. Entomol. Soc. Am.">
        <title>Genomic analyses of the southern and eastern yellowjacket wasps (Hymenoptera: Vespidae) reveal evolutionary signatures of social life.</title>
        <authorList>
            <person name="Catto M.A."/>
            <person name="Caine P.B."/>
            <person name="Orr S.E."/>
            <person name="Hunt B.G."/>
            <person name="Goodisman M.A.D."/>
        </authorList>
    </citation>
    <scope>NUCLEOTIDE SEQUENCE [LARGE SCALE GENOMIC DNA]</scope>
    <source>
        <strain evidence="1">232</strain>
        <tissue evidence="1">Head and thorax</tissue>
    </source>
</reference>
<feature type="non-terminal residue" evidence="1">
    <location>
        <position position="20"/>
    </location>
</feature>
<sequence>MDVYNSNTVISPKITLVLYF</sequence>
<evidence type="ECO:0000313" key="2">
    <source>
        <dbReference type="Proteomes" id="UP001607303"/>
    </source>
</evidence>
<dbReference type="Proteomes" id="UP001607303">
    <property type="component" value="Unassembled WGS sequence"/>
</dbReference>
<comment type="caution">
    <text evidence="1">The sequence shown here is derived from an EMBL/GenBank/DDBJ whole genome shotgun (WGS) entry which is preliminary data.</text>
</comment>
<protein>
    <submittedName>
        <fullName evidence="1">Uncharacterized protein</fullName>
    </submittedName>
</protein>
<accession>A0ABD2AY28</accession>
<organism evidence="1 2">
    <name type="scientific">Vespula maculifrons</name>
    <name type="common">Eastern yellow jacket</name>
    <name type="synonym">Wasp</name>
    <dbReference type="NCBI Taxonomy" id="7453"/>
    <lineage>
        <taxon>Eukaryota</taxon>
        <taxon>Metazoa</taxon>
        <taxon>Ecdysozoa</taxon>
        <taxon>Arthropoda</taxon>
        <taxon>Hexapoda</taxon>
        <taxon>Insecta</taxon>
        <taxon>Pterygota</taxon>
        <taxon>Neoptera</taxon>
        <taxon>Endopterygota</taxon>
        <taxon>Hymenoptera</taxon>
        <taxon>Apocrita</taxon>
        <taxon>Aculeata</taxon>
        <taxon>Vespoidea</taxon>
        <taxon>Vespidae</taxon>
        <taxon>Vespinae</taxon>
        <taxon>Vespula</taxon>
    </lineage>
</organism>